<feature type="transmembrane region" description="Helical" evidence="7">
    <location>
        <begin position="234"/>
        <end position="253"/>
    </location>
</feature>
<keyword evidence="2" id="KW-0813">Transport</keyword>
<keyword evidence="3 7" id="KW-0812">Transmembrane</keyword>
<evidence type="ECO:0000256" key="1">
    <source>
        <dbReference type="ARBA" id="ARBA00004141"/>
    </source>
</evidence>
<dbReference type="RefSeq" id="WP_250724169.1">
    <property type="nucleotide sequence ID" value="NZ_CP098400.1"/>
</dbReference>
<dbReference type="EMBL" id="CP098400">
    <property type="protein sequence ID" value="URW80057.1"/>
    <property type="molecule type" value="Genomic_DNA"/>
</dbReference>
<evidence type="ECO:0000256" key="7">
    <source>
        <dbReference type="SAM" id="Phobius"/>
    </source>
</evidence>
<dbReference type="AlphaFoldDB" id="A0A9J6ZR12"/>
<keyword evidence="9" id="KW-1185">Reference proteome</keyword>
<dbReference type="PROSITE" id="PS01005">
    <property type="entry name" value="FORMATE_NITRITE_TP_1"/>
    <property type="match status" value="1"/>
</dbReference>
<dbReference type="Gene3D" id="1.20.1080.10">
    <property type="entry name" value="Glycerol uptake facilitator protein"/>
    <property type="match status" value="1"/>
</dbReference>
<protein>
    <submittedName>
        <fullName evidence="8">Formate/nitrite transporter family protein</fullName>
    </submittedName>
</protein>
<dbReference type="FunFam" id="1.20.1080.10:FF:000011">
    <property type="entry name" value="Formate family transporter"/>
    <property type="match status" value="1"/>
</dbReference>
<accession>A0A9J6ZR12</accession>
<dbReference type="KEGG" id="alkq:M9189_01615"/>
<evidence type="ECO:0000313" key="8">
    <source>
        <dbReference type="EMBL" id="URW80057.1"/>
    </source>
</evidence>
<evidence type="ECO:0000256" key="2">
    <source>
        <dbReference type="ARBA" id="ARBA00022448"/>
    </source>
</evidence>
<evidence type="ECO:0000256" key="6">
    <source>
        <dbReference type="ARBA" id="ARBA00049660"/>
    </source>
</evidence>
<feature type="transmembrane region" description="Helical" evidence="7">
    <location>
        <begin position="114"/>
        <end position="132"/>
    </location>
</feature>
<gene>
    <name evidence="8" type="ORF">M9189_01615</name>
</gene>
<evidence type="ECO:0000256" key="3">
    <source>
        <dbReference type="ARBA" id="ARBA00022692"/>
    </source>
</evidence>
<comment type="similarity">
    <text evidence="6">Belongs to the FNT transporter (TC 1.A.16) family.</text>
</comment>
<feature type="transmembrane region" description="Helical" evidence="7">
    <location>
        <begin position="70"/>
        <end position="93"/>
    </location>
</feature>
<reference evidence="8" key="2">
    <citation type="submission" date="2022-06" db="EMBL/GenBank/DDBJ databases">
        <title>Xiashengella guii gen. nov. sp. nov., a bacterium isolated form anaerobic digestion tank.</title>
        <authorList>
            <person name="Huang H."/>
        </authorList>
    </citation>
    <scope>NUCLEOTIDE SEQUENCE</scope>
    <source>
        <strain evidence="8">Ai-910</strain>
    </source>
</reference>
<evidence type="ECO:0000256" key="4">
    <source>
        <dbReference type="ARBA" id="ARBA00022989"/>
    </source>
</evidence>
<name>A0A9J6ZR12_9BACT</name>
<reference evidence="8" key="1">
    <citation type="submission" date="2022-05" db="EMBL/GenBank/DDBJ databases">
        <authorList>
            <person name="Sun X."/>
        </authorList>
    </citation>
    <scope>NUCLEOTIDE SEQUENCE</scope>
    <source>
        <strain evidence="8">Ai-910</strain>
    </source>
</reference>
<dbReference type="InterPro" id="IPR000292">
    <property type="entry name" value="For/NO2_transpt"/>
</dbReference>
<dbReference type="PANTHER" id="PTHR30520:SF6">
    <property type="entry name" value="FORMATE_NITRATE FAMILY TRANSPORTER (EUROFUNG)"/>
    <property type="match status" value="1"/>
</dbReference>
<dbReference type="GO" id="GO:0015499">
    <property type="term" value="F:formate transmembrane transporter activity"/>
    <property type="evidence" value="ECO:0007669"/>
    <property type="project" value="TreeGrafter"/>
</dbReference>
<sequence length="261" mass="27674">MAYYSSKELVSRATEAAVLRDSTSVKSTLLLAFLAGAYIALGGLLALTVGGGMPGIAAENPGLQKFMMGALFPLGLILCVIAGADLFTGNTAYFIPPLVSGRISFLRLLRNWSLVYFGNFLGALFVAYFLAYKTGLLASAPWHDVALGLAKSKTSASFFATFVKGIGANWLVALAVWLAFAAQDVSGKILAVWFPVMAFVAMGFEHSVANMFFIPTAMLYGSDVSIGTFIFNNLIPATLGNIVGGSILTALIYTKVYGEKN</sequence>
<feature type="transmembrane region" description="Helical" evidence="7">
    <location>
        <begin position="158"/>
        <end position="180"/>
    </location>
</feature>
<dbReference type="InterPro" id="IPR023271">
    <property type="entry name" value="Aquaporin-like"/>
</dbReference>
<dbReference type="Proteomes" id="UP001056426">
    <property type="component" value="Chromosome"/>
</dbReference>
<evidence type="ECO:0000256" key="5">
    <source>
        <dbReference type="ARBA" id="ARBA00023136"/>
    </source>
</evidence>
<feature type="transmembrane region" description="Helical" evidence="7">
    <location>
        <begin position="29"/>
        <end position="50"/>
    </location>
</feature>
<keyword evidence="5 7" id="KW-0472">Membrane</keyword>
<dbReference type="NCBIfam" id="TIGR00790">
    <property type="entry name" value="fnt"/>
    <property type="match status" value="1"/>
</dbReference>
<comment type="subcellular location">
    <subcellularLocation>
        <location evidence="1">Membrane</location>
        <topology evidence="1">Multi-pass membrane protein</topology>
    </subcellularLocation>
</comment>
<dbReference type="InterPro" id="IPR024002">
    <property type="entry name" value="For/NO2_transpt_CS"/>
</dbReference>
<evidence type="ECO:0000313" key="9">
    <source>
        <dbReference type="Proteomes" id="UP001056426"/>
    </source>
</evidence>
<dbReference type="Pfam" id="PF01226">
    <property type="entry name" value="Form_Nir_trans"/>
    <property type="match status" value="1"/>
</dbReference>
<proteinExistence type="inferred from homology"/>
<keyword evidence="4 7" id="KW-1133">Transmembrane helix</keyword>
<dbReference type="GO" id="GO:0005886">
    <property type="term" value="C:plasma membrane"/>
    <property type="evidence" value="ECO:0007669"/>
    <property type="project" value="TreeGrafter"/>
</dbReference>
<feature type="transmembrane region" description="Helical" evidence="7">
    <location>
        <begin position="192"/>
        <end position="214"/>
    </location>
</feature>
<dbReference type="PANTHER" id="PTHR30520">
    <property type="entry name" value="FORMATE TRANSPORTER-RELATED"/>
    <property type="match status" value="1"/>
</dbReference>
<organism evidence="8 9">
    <name type="scientific">Xiashengella succiniciproducens</name>
    <dbReference type="NCBI Taxonomy" id="2949635"/>
    <lineage>
        <taxon>Bacteria</taxon>
        <taxon>Pseudomonadati</taxon>
        <taxon>Bacteroidota</taxon>
        <taxon>Bacteroidia</taxon>
        <taxon>Marinilabiliales</taxon>
        <taxon>Marinilabiliaceae</taxon>
        <taxon>Xiashengella</taxon>
    </lineage>
</organism>